<evidence type="ECO:0000256" key="8">
    <source>
        <dbReference type="SAM" id="Phobius"/>
    </source>
</evidence>
<dbReference type="Pfam" id="PF00822">
    <property type="entry name" value="PMP22_Claudin"/>
    <property type="match status" value="1"/>
</dbReference>
<protein>
    <submittedName>
        <fullName evidence="10">Transmembrane protein 47-like</fullName>
    </submittedName>
</protein>
<feature type="transmembrane region" description="Helical" evidence="8">
    <location>
        <begin position="146"/>
        <end position="163"/>
    </location>
</feature>
<feature type="transmembrane region" description="Helical" evidence="8">
    <location>
        <begin position="73"/>
        <end position="99"/>
    </location>
</feature>
<keyword evidence="4 8" id="KW-0812">Transmembrane</keyword>
<keyword evidence="6 8" id="KW-1133">Transmembrane helix</keyword>
<evidence type="ECO:0000256" key="6">
    <source>
        <dbReference type="ARBA" id="ARBA00022989"/>
    </source>
</evidence>
<keyword evidence="9" id="KW-1185">Reference proteome</keyword>
<evidence type="ECO:0000256" key="1">
    <source>
        <dbReference type="ARBA" id="ARBA00004141"/>
    </source>
</evidence>
<proteinExistence type="inferred from homology"/>
<dbReference type="Gene3D" id="1.20.140.150">
    <property type="match status" value="1"/>
</dbReference>
<dbReference type="InterPro" id="IPR004031">
    <property type="entry name" value="PMP22/EMP/MP20/Claudin"/>
</dbReference>
<dbReference type="Proteomes" id="UP000694871">
    <property type="component" value="Unplaced"/>
</dbReference>
<evidence type="ECO:0000256" key="2">
    <source>
        <dbReference type="ARBA" id="ARBA00004282"/>
    </source>
</evidence>
<gene>
    <name evidence="10" type="primary">LOC107123302</name>
</gene>
<keyword evidence="5" id="KW-0965">Cell junction</keyword>
<comment type="subcellular location">
    <subcellularLocation>
        <location evidence="2">Cell junction</location>
    </subcellularLocation>
    <subcellularLocation>
        <location evidence="1">Membrane</location>
        <topology evidence="1">Multi-pass membrane protein</topology>
    </subcellularLocation>
</comment>
<organism evidence="9 10">
    <name type="scientific">Gekko japonicus</name>
    <name type="common">Schlegel's Japanese gecko</name>
    <dbReference type="NCBI Taxonomy" id="146911"/>
    <lineage>
        <taxon>Eukaryota</taxon>
        <taxon>Metazoa</taxon>
        <taxon>Chordata</taxon>
        <taxon>Craniata</taxon>
        <taxon>Vertebrata</taxon>
        <taxon>Euteleostomi</taxon>
        <taxon>Lepidosauria</taxon>
        <taxon>Squamata</taxon>
        <taxon>Bifurcata</taxon>
        <taxon>Gekkota</taxon>
        <taxon>Gekkonidae</taxon>
        <taxon>Gekkoninae</taxon>
        <taxon>Gekko</taxon>
    </lineage>
</organism>
<dbReference type="PANTHER" id="PTHR14399:SF12">
    <property type="entry name" value="TRANSMEMBRANE PROTEIN 47"/>
    <property type="match status" value="1"/>
</dbReference>
<name>A0ABM1L7T2_GEKJA</name>
<evidence type="ECO:0000313" key="9">
    <source>
        <dbReference type="Proteomes" id="UP000694871"/>
    </source>
</evidence>
<evidence type="ECO:0000256" key="5">
    <source>
        <dbReference type="ARBA" id="ARBA00022949"/>
    </source>
</evidence>
<dbReference type="InterPro" id="IPR015664">
    <property type="entry name" value="P53_induced"/>
</dbReference>
<evidence type="ECO:0000313" key="10">
    <source>
        <dbReference type="RefSeq" id="XP_015282019.1"/>
    </source>
</evidence>
<reference evidence="10" key="1">
    <citation type="submission" date="2025-08" db="UniProtKB">
        <authorList>
            <consortium name="RefSeq"/>
        </authorList>
    </citation>
    <scope>IDENTIFICATION</scope>
</reference>
<dbReference type="GeneID" id="107123302"/>
<dbReference type="RefSeq" id="XP_015282019.1">
    <property type="nucleotide sequence ID" value="XM_015426533.1"/>
</dbReference>
<dbReference type="PANTHER" id="PTHR14399">
    <property type="entry name" value="P53-INDUCED PROTEIN RELATED"/>
    <property type="match status" value="1"/>
</dbReference>
<evidence type="ECO:0000256" key="4">
    <source>
        <dbReference type="ARBA" id="ARBA00022692"/>
    </source>
</evidence>
<evidence type="ECO:0000256" key="7">
    <source>
        <dbReference type="ARBA" id="ARBA00023136"/>
    </source>
</evidence>
<keyword evidence="7 8" id="KW-0472">Membrane</keyword>
<sequence length="173" mass="19332">MSAEGEGMLVRPFKLVALLCAFIALALNVAALLSPAWVTSERDSLSLWKVCRQPPEDWQCISTLQTDWQVATLVLILTSATITLLSFLMSLISFCLGTYKNYYRVAALLLFAAVVLQVCALILYPIKFIDSSLLKSYHEFNWGYGLGWGSAIFMLGAAILYCLRTDVYDDAYY</sequence>
<feature type="transmembrane region" description="Helical" evidence="8">
    <location>
        <begin position="106"/>
        <end position="126"/>
    </location>
</feature>
<accession>A0ABM1L7T2</accession>
<evidence type="ECO:0000256" key="3">
    <source>
        <dbReference type="ARBA" id="ARBA00008691"/>
    </source>
</evidence>
<comment type="similarity">
    <text evidence="3">Belongs to the TMEM47 family.</text>
</comment>